<dbReference type="Proteomes" id="UP001603978">
    <property type="component" value="Unassembled WGS sequence"/>
</dbReference>
<evidence type="ECO:0000313" key="2">
    <source>
        <dbReference type="Proteomes" id="UP001603978"/>
    </source>
</evidence>
<gene>
    <name evidence="1" type="ORF">ACFLIM_45535</name>
</gene>
<organism evidence="1 2">
    <name type="scientific">Nonomuraea marmarensis</name>
    <dbReference type="NCBI Taxonomy" id="3351344"/>
    <lineage>
        <taxon>Bacteria</taxon>
        <taxon>Bacillati</taxon>
        <taxon>Actinomycetota</taxon>
        <taxon>Actinomycetes</taxon>
        <taxon>Streptosporangiales</taxon>
        <taxon>Streptosporangiaceae</taxon>
        <taxon>Nonomuraea</taxon>
    </lineage>
</organism>
<dbReference type="RefSeq" id="WP_393176248.1">
    <property type="nucleotide sequence ID" value="NZ_JBICRM010000049.1"/>
</dbReference>
<name>A0ABW7AWN7_9ACTN</name>
<protein>
    <submittedName>
        <fullName evidence="1">Uncharacterized protein</fullName>
    </submittedName>
</protein>
<sequence length="85" mass="9505">MTTLERTLAKALTEIVITLDHSEDGAIAPEATMQLLEPVITLLQDLPEQDRQALADMINQFAQQETDPERQLTAWETPQTMGLLT</sequence>
<keyword evidence="2" id="KW-1185">Reference proteome</keyword>
<evidence type="ECO:0000313" key="1">
    <source>
        <dbReference type="EMBL" id="MFG1710454.1"/>
    </source>
</evidence>
<accession>A0ABW7AWN7</accession>
<reference evidence="1 2" key="1">
    <citation type="submission" date="2024-10" db="EMBL/GenBank/DDBJ databases">
        <authorList>
            <person name="Topkara A.R."/>
            <person name="Saygin H."/>
        </authorList>
    </citation>
    <scope>NUCLEOTIDE SEQUENCE [LARGE SCALE GENOMIC DNA]</scope>
    <source>
        <strain evidence="1 2">M3C6</strain>
    </source>
</reference>
<dbReference type="EMBL" id="JBICRM010000049">
    <property type="protein sequence ID" value="MFG1710454.1"/>
    <property type="molecule type" value="Genomic_DNA"/>
</dbReference>
<proteinExistence type="predicted"/>
<comment type="caution">
    <text evidence="1">The sequence shown here is derived from an EMBL/GenBank/DDBJ whole genome shotgun (WGS) entry which is preliminary data.</text>
</comment>